<protein>
    <submittedName>
        <fullName evidence="2">Uncharacterized protein</fullName>
    </submittedName>
</protein>
<feature type="region of interest" description="Disordered" evidence="1">
    <location>
        <begin position="1"/>
        <end position="50"/>
    </location>
</feature>
<accession>A0A6I6UIJ4</accession>
<sequence>MKKSDKAKDDKEQVIGFSGQGKVVNFFDPYPDEKDENANNSDTVDPHPSQ</sequence>
<proteinExistence type="predicted"/>
<evidence type="ECO:0000313" key="3">
    <source>
        <dbReference type="Proteomes" id="UP000465062"/>
    </source>
</evidence>
<organism evidence="2 3">
    <name type="scientific">Rossellomorea vietnamensis</name>
    <dbReference type="NCBI Taxonomy" id="218284"/>
    <lineage>
        <taxon>Bacteria</taxon>
        <taxon>Bacillati</taxon>
        <taxon>Bacillota</taxon>
        <taxon>Bacilli</taxon>
        <taxon>Bacillales</taxon>
        <taxon>Bacillaceae</taxon>
        <taxon>Rossellomorea</taxon>
    </lineage>
</organism>
<feature type="compositionally biased region" description="Polar residues" evidence="1">
    <location>
        <begin position="38"/>
        <end position="50"/>
    </location>
</feature>
<dbReference type="Proteomes" id="UP000465062">
    <property type="component" value="Chromosome"/>
</dbReference>
<gene>
    <name evidence="2" type="ORF">FHE72_12655</name>
</gene>
<name>A0A6I6UIJ4_9BACI</name>
<reference evidence="2 3" key="1">
    <citation type="submission" date="2019-06" db="EMBL/GenBank/DDBJ databases">
        <title>An operon consisting of a P-type ATPase gene and a transcriptional regular gene given the different cadmium resistance in Bacillus vietamensis 151-6 and Bacillus marisflavi 151-25.</title>
        <authorList>
            <person name="Yu X."/>
        </authorList>
    </citation>
    <scope>NUCLEOTIDE SEQUENCE [LARGE SCALE GENOMIC DNA]</scope>
    <source>
        <strain evidence="2 3">151-6</strain>
    </source>
</reference>
<dbReference type="RefSeq" id="WP_159362093.1">
    <property type="nucleotide sequence ID" value="NZ_CP047394.1"/>
</dbReference>
<dbReference type="EMBL" id="CP047394">
    <property type="protein sequence ID" value="QHE61768.1"/>
    <property type="molecule type" value="Genomic_DNA"/>
</dbReference>
<evidence type="ECO:0000313" key="2">
    <source>
        <dbReference type="EMBL" id="QHE61768.1"/>
    </source>
</evidence>
<feature type="compositionally biased region" description="Basic and acidic residues" evidence="1">
    <location>
        <begin position="1"/>
        <end position="13"/>
    </location>
</feature>
<evidence type="ECO:0000256" key="1">
    <source>
        <dbReference type="SAM" id="MobiDB-lite"/>
    </source>
</evidence>
<dbReference type="KEGG" id="bvq:FHE72_12655"/>
<dbReference type="AlphaFoldDB" id="A0A6I6UIJ4"/>